<protein>
    <submittedName>
        <fullName evidence="1">Uncharacterized protein</fullName>
    </submittedName>
</protein>
<organism evidence="1 2">
    <name type="scientific">Actinomyces johnsonii F0510</name>
    <dbReference type="NCBI Taxonomy" id="1227262"/>
    <lineage>
        <taxon>Bacteria</taxon>
        <taxon>Bacillati</taxon>
        <taxon>Actinomycetota</taxon>
        <taxon>Actinomycetes</taxon>
        <taxon>Actinomycetales</taxon>
        <taxon>Actinomycetaceae</taxon>
        <taxon>Actinomyces</taxon>
    </lineage>
</organism>
<dbReference type="HOGENOM" id="CLU_3179151_0_0_11"/>
<evidence type="ECO:0000313" key="2">
    <source>
        <dbReference type="Proteomes" id="UP000016498"/>
    </source>
</evidence>
<dbReference type="EMBL" id="AWSD01000414">
    <property type="protein sequence ID" value="ERH15074.1"/>
    <property type="molecule type" value="Genomic_DNA"/>
</dbReference>
<sequence>MRSPLLIHYWALEVGAAQVIEEMRARALWLMNGELIENGPGPPDHS</sequence>
<reference evidence="1 2" key="1">
    <citation type="submission" date="2013-06" db="EMBL/GenBank/DDBJ databases">
        <authorList>
            <person name="Weinstock G."/>
            <person name="Sodergren E."/>
            <person name="Lobos E.A."/>
            <person name="Fulton L."/>
            <person name="Fulton R."/>
            <person name="Courtney L."/>
            <person name="Fronick C."/>
            <person name="O'Laughlin M."/>
            <person name="Godfrey J."/>
            <person name="Wilson R.M."/>
            <person name="Miner T."/>
            <person name="Farmer C."/>
            <person name="Delehaunty K."/>
            <person name="Cordes M."/>
            <person name="Minx P."/>
            <person name="Tomlinson C."/>
            <person name="Chen J."/>
            <person name="Wollam A."/>
            <person name="Pepin K.H."/>
            <person name="Bhonagiri V."/>
            <person name="Zhang X."/>
            <person name="Warren W."/>
            <person name="Mitreva M."/>
            <person name="Mardis E.R."/>
            <person name="Wilson R.K."/>
        </authorList>
    </citation>
    <scope>NUCLEOTIDE SEQUENCE [LARGE SCALE GENOMIC DNA]</scope>
    <source>
        <strain evidence="1 2">F0510</strain>
    </source>
</reference>
<dbReference type="AlphaFoldDB" id="U1PYD5"/>
<accession>U1PYD5</accession>
<comment type="caution">
    <text evidence="1">The sequence shown here is derived from an EMBL/GenBank/DDBJ whole genome shotgun (WGS) entry which is preliminary data.</text>
</comment>
<dbReference type="RefSeq" id="WP_021604805.1">
    <property type="nucleotide sequence ID" value="NZ_KE951517.1"/>
</dbReference>
<name>U1PYD5_9ACTO</name>
<proteinExistence type="predicted"/>
<gene>
    <name evidence="1" type="ORF">HMPREF1549_03355</name>
</gene>
<dbReference type="Proteomes" id="UP000016498">
    <property type="component" value="Unassembled WGS sequence"/>
</dbReference>
<dbReference type="PATRIC" id="fig|1227262.3.peg.2714"/>
<evidence type="ECO:0000313" key="1">
    <source>
        <dbReference type="EMBL" id="ERH15074.1"/>
    </source>
</evidence>